<sequence>MAVVTIARQFGAGGRTLGSRLAKELGYRFLDDVVIQELARRIKVPHEAVQDIENIAGGLFSRIVSAMLSRSYMERLTGEDFGYIDEVIYRKMLQEVIHDLARKDNVVLLGRGGQYVLEDEPNTVHFLLVADRSYRVAFMRDNYKLSPARAEEAVTEGEKRRRQIYSLFRRSDYNDPLHYHMVLNTSRMGQDQALAQMVGCVKGCAETTKA</sequence>
<evidence type="ECO:0000313" key="1">
    <source>
        <dbReference type="EMBL" id="MCJ8501165.1"/>
    </source>
</evidence>
<dbReference type="AlphaFoldDB" id="A0AA41UIV3"/>
<keyword evidence="1" id="KW-0808">Transferase</keyword>
<keyword evidence="2" id="KW-1185">Reference proteome</keyword>
<dbReference type="SUPFAM" id="SSF52540">
    <property type="entry name" value="P-loop containing nucleoside triphosphate hydrolases"/>
    <property type="match status" value="1"/>
</dbReference>
<dbReference type="Proteomes" id="UP001165427">
    <property type="component" value="Unassembled WGS sequence"/>
</dbReference>
<accession>A0AA41UIV3</accession>
<evidence type="ECO:0000313" key="2">
    <source>
        <dbReference type="Proteomes" id="UP001165427"/>
    </source>
</evidence>
<comment type="caution">
    <text evidence="1">The sequence shown here is derived from an EMBL/GenBank/DDBJ whole genome shotgun (WGS) entry which is preliminary data.</text>
</comment>
<protein>
    <submittedName>
        <fullName evidence="1">Cytidylate kinase-like family protein</fullName>
    </submittedName>
</protein>
<dbReference type="EMBL" id="JALJRB010000011">
    <property type="protein sequence ID" value="MCJ8501165.1"/>
    <property type="molecule type" value="Genomic_DNA"/>
</dbReference>
<dbReference type="Pfam" id="PF13189">
    <property type="entry name" value="Cytidylate_kin2"/>
    <property type="match status" value="1"/>
</dbReference>
<dbReference type="InterPro" id="IPR027417">
    <property type="entry name" value="P-loop_NTPase"/>
</dbReference>
<organism evidence="1 2">
    <name type="scientific">Desulfatitalea alkaliphila</name>
    <dbReference type="NCBI Taxonomy" id="2929485"/>
    <lineage>
        <taxon>Bacteria</taxon>
        <taxon>Pseudomonadati</taxon>
        <taxon>Thermodesulfobacteriota</taxon>
        <taxon>Desulfobacteria</taxon>
        <taxon>Desulfobacterales</taxon>
        <taxon>Desulfosarcinaceae</taxon>
        <taxon>Desulfatitalea</taxon>
    </lineage>
</organism>
<proteinExistence type="predicted"/>
<dbReference type="GO" id="GO:0016301">
    <property type="term" value="F:kinase activity"/>
    <property type="evidence" value="ECO:0007669"/>
    <property type="project" value="UniProtKB-KW"/>
</dbReference>
<dbReference type="RefSeq" id="WP_246907665.1">
    <property type="nucleotide sequence ID" value="NZ_JALJRB010000011.1"/>
</dbReference>
<keyword evidence="1" id="KW-0418">Kinase</keyword>
<gene>
    <name evidence="1" type="ORF">MRX98_11330</name>
</gene>
<name>A0AA41UIV3_9BACT</name>
<dbReference type="Gene3D" id="3.40.50.300">
    <property type="entry name" value="P-loop containing nucleotide triphosphate hydrolases"/>
    <property type="match status" value="1"/>
</dbReference>
<reference evidence="1" key="1">
    <citation type="submission" date="2022-04" db="EMBL/GenBank/DDBJ databases">
        <title>Desulfatitalea alkaliphila sp. nov., a novel anaerobic sulfate-reducing bacterium isolated from terrestrial mud volcano, Taman Peninsula, Russia.</title>
        <authorList>
            <person name="Khomyakova M.A."/>
            <person name="Merkel A.Y."/>
            <person name="Slobodkin A.I."/>
        </authorList>
    </citation>
    <scope>NUCLEOTIDE SEQUENCE</scope>
    <source>
        <strain evidence="1">M08but</strain>
    </source>
</reference>